<evidence type="ECO:0000313" key="1">
    <source>
        <dbReference type="EMBL" id="OYQ35578.1"/>
    </source>
</evidence>
<dbReference type="InterPro" id="IPR051239">
    <property type="entry name" value="2'-dNMP_N-hydrolase"/>
</dbReference>
<reference evidence="1 2" key="1">
    <citation type="submission" date="2017-07" db="EMBL/GenBank/DDBJ databases">
        <title>Niveispirillum cyanobacteriorum sp. nov., isolated from cyanobacterial aggregates in a eutrophic lake.</title>
        <authorList>
            <person name="Cai H."/>
        </authorList>
    </citation>
    <scope>NUCLEOTIDE SEQUENCE [LARGE SCALE GENOMIC DNA]</scope>
    <source>
        <strain evidence="2">TH1-14</strain>
    </source>
</reference>
<dbReference type="GO" id="GO:0070694">
    <property type="term" value="F:5-hydroxymethyl-dUMP N-hydrolase activity"/>
    <property type="evidence" value="ECO:0007669"/>
    <property type="project" value="TreeGrafter"/>
</dbReference>
<dbReference type="AlphaFoldDB" id="A0A255Z274"/>
<accession>A0A255Z274</accession>
<protein>
    <recommendedName>
        <fullName evidence="3">Nucleoside 2-deoxyribosyltransferase</fullName>
    </recommendedName>
</protein>
<organism evidence="1 2">
    <name type="scientific">Niveispirillum lacus</name>
    <dbReference type="NCBI Taxonomy" id="1981099"/>
    <lineage>
        <taxon>Bacteria</taxon>
        <taxon>Pseudomonadati</taxon>
        <taxon>Pseudomonadota</taxon>
        <taxon>Alphaproteobacteria</taxon>
        <taxon>Rhodospirillales</taxon>
        <taxon>Azospirillaceae</taxon>
        <taxon>Niveispirillum</taxon>
    </lineage>
</organism>
<comment type="caution">
    <text evidence="1">The sequence shown here is derived from an EMBL/GenBank/DDBJ whole genome shotgun (WGS) entry which is preliminary data.</text>
</comment>
<sequence length="179" mass="19143">MMVKPPRLYLAGPDVFLPDPLAAAASMKAICEEMGLEGVFPMDNALSPAEDEGGAAFAARIRLANLNLIHGADGVIANCMPFRGPSVDDGTAYEMGFAAALGKPVFPWSGDIRPLLQRTQSRQYLAHDGRVWRDADQMEVEEFGLPVNLMLVDPATGPVQPSFTQAARAAANWFGLSPA</sequence>
<dbReference type="Gene3D" id="3.40.50.450">
    <property type="match status" value="1"/>
</dbReference>
<dbReference type="Pfam" id="PF05014">
    <property type="entry name" value="Nuc_deoxyrib_tr"/>
    <property type="match status" value="1"/>
</dbReference>
<proteinExistence type="predicted"/>
<dbReference type="RefSeq" id="WP_094455343.1">
    <property type="nucleotide sequence ID" value="NZ_NOXU01000025.1"/>
</dbReference>
<keyword evidence="2" id="KW-1185">Reference proteome</keyword>
<dbReference type="SUPFAM" id="SSF52309">
    <property type="entry name" value="N-(deoxy)ribosyltransferase-like"/>
    <property type="match status" value="1"/>
</dbReference>
<gene>
    <name evidence="1" type="ORF">CHU95_07595</name>
</gene>
<dbReference type="EMBL" id="NOXU01000025">
    <property type="protein sequence ID" value="OYQ35578.1"/>
    <property type="molecule type" value="Genomic_DNA"/>
</dbReference>
<dbReference type="PANTHER" id="PTHR15364:SF0">
    <property type="entry name" value="2'-DEOXYNUCLEOSIDE 5'-PHOSPHATE N-HYDROLASE 1"/>
    <property type="match status" value="1"/>
</dbReference>
<evidence type="ECO:0000313" key="2">
    <source>
        <dbReference type="Proteomes" id="UP000216998"/>
    </source>
</evidence>
<dbReference type="GO" id="GO:0009159">
    <property type="term" value="P:deoxyribonucleoside monophosphate catabolic process"/>
    <property type="evidence" value="ECO:0007669"/>
    <property type="project" value="TreeGrafter"/>
</dbReference>
<name>A0A255Z274_9PROT</name>
<dbReference type="OrthoDB" id="9795789at2"/>
<evidence type="ECO:0008006" key="3">
    <source>
        <dbReference type="Google" id="ProtNLM"/>
    </source>
</evidence>
<dbReference type="PANTHER" id="PTHR15364">
    <property type="entry name" value="2'-DEOXYNUCLEOSIDE 5'-PHOSPHATE N-HYDROLASE 1"/>
    <property type="match status" value="1"/>
</dbReference>
<dbReference type="Proteomes" id="UP000216998">
    <property type="component" value="Unassembled WGS sequence"/>
</dbReference>
<dbReference type="InterPro" id="IPR007710">
    <property type="entry name" value="Nucleoside_deoxyribTrfase"/>
</dbReference>